<dbReference type="AlphaFoldDB" id="A0A1X2F6X6"/>
<feature type="domain" description="MrfA-like Zn-binding" evidence="1">
    <location>
        <begin position="31"/>
        <end position="114"/>
    </location>
</feature>
<dbReference type="Pfam" id="PF09369">
    <property type="entry name" value="MZB"/>
    <property type="match status" value="1"/>
</dbReference>
<reference evidence="2 3" key="1">
    <citation type="submission" date="2016-01" db="EMBL/GenBank/DDBJ databases">
        <title>The new phylogeny of the genus Mycobacterium.</title>
        <authorList>
            <person name="Tarcisio F."/>
            <person name="Conor M."/>
            <person name="Antonella G."/>
            <person name="Elisabetta G."/>
            <person name="Giulia F.S."/>
            <person name="Sara T."/>
            <person name="Anna F."/>
            <person name="Clotilde B."/>
            <person name="Roberto B."/>
            <person name="Veronica D.S."/>
            <person name="Fabio R."/>
            <person name="Monica P."/>
            <person name="Olivier J."/>
            <person name="Enrico T."/>
            <person name="Nicola S."/>
        </authorList>
    </citation>
    <scope>NUCLEOTIDE SEQUENCE [LARGE SCALE GENOMIC DNA]</scope>
    <source>
        <strain evidence="2 3">DSM 44166</strain>
    </source>
</reference>
<keyword evidence="3" id="KW-1185">Reference proteome</keyword>
<comment type="caution">
    <text evidence="2">The sequence shown here is derived from an EMBL/GenBank/DDBJ whole genome shotgun (WGS) entry which is preliminary data.</text>
</comment>
<evidence type="ECO:0000313" key="3">
    <source>
        <dbReference type="Proteomes" id="UP000193317"/>
    </source>
</evidence>
<dbReference type="Proteomes" id="UP000193317">
    <property type="component" value="Unassembled WGS sequence"/>
</dbReference>
<sequence>MAARAWLLNQTYAQEESEVAAAIRRVTHAYCHLLIHALANHSSYSSNSVAEYLLERQASALIYVAKYTSFNLGGLATLAEQHLQRWIDSATQSAWTCVHDPVCLAERGGCHKCLAVAFGCERFNKGLDRGYLVGGGPQDIREGYLYTAQQSVALSALAEE</sequence>
<gene>
    <name evidence="2" type="ORF">AWC27_19655</name>
</gene>
<evidence type="ECO:0000259" key="1">
    <source>
        <dbReference type="Pfam" id="PF09369"/>
    </source>
</evidence>
<evidence type="ECO:0000313" key="2">
    <source>
        <dbReference type="EMBL" id="ORX14157.1"/>
    </source>
</evidence>
<name>A0A1X2F6X6_MYCSZ</name>
<accession>A0A1X2F6X6</accession>
<dbReference type="InterPro" id="IPR018973">
    <property type="entry name" value="MZB"/>
</dbReference>
<organism evidence="2 3">
    <name type="scientific">Mycobacterium szulgai</name>
    <dbReference type="NCBI Taxonomy" id="1787"/>
    <lineage>
        <taxon>Bacteria</taxon>
        <taxon>Bacillati</taxon>
        <taxon>Actinomycetota</taxon>
        <taxon>Actinomycetes</taxon>
        <taxon>Mycobacteriales</taxon>
        <taxon>Mycobacteriaceae</taxon>
        <taxon>Mycobacterium</taxon>
    </lineage>
</organism>
<proteinExistence type="predicted"/>
<protein>
    <recommendedName>
        <fullName evidence="1">MrfA-like Zn-binding domain-containing protein</fullName>
    </recommendedName>
</protein>
<dbReference type="EMBL" id="LQPW01000019">
    <property type="protein sequence ID" value="ORX14157.1"/>
    <property type="molecule type" value="Genomic_DNA"/>
</dbReference>